<dbReference type="AlphaFoldDB" id="A0A9J6DZP7"/>
<evidence type="ECO:0000313" key="2">
    <source>
        <dbReference type="Proteomes" id="UP000821866"/>
    </source>
</evidence>
<reference evidence="1" key="1">
    <citation type="journal article" date="2020" name="Cell">
        <title>Large-Scale Comparative Analyses of Tick Genomes Elucidate Their Genetic Diversity and Vector Capacities.</title>
        <authorList>
            <consortium name="Tick Genome and Microbiome Consortium (TIGMIC)"/>
            <person name="Jia N."/>
            <person name="Wang J."/>
            <person name="Shi W."/>
            <person name="Du L."/>
            <person name="Sun Y."/>
            <person name="Zhan W."/>
            <person name="Jiang J.F."/>
            <person name="Wang Q."/>
            <person name="Zhang B."/>
            <person name="Ji P."/>
            <person name="Bell-Sakyi L."/>
            <person name="Cui X.M."/>
            <person name="Yuan T.T."/>
            <person name="Jiang B.G."/>
            <person name="Yang W.F."/>
            <person name="Lam T.T."/>
            <person name="Chang Q.C."/>
            <person name="Ding S.J."/>
            <person name="Wang X.J."/>
            <person name="Zhu J.G."/>
            <person name="Ruan X.D."/>
            <person name="Zhao L."/>
            <person name="Wei J.T."/>
            <person name="Ye R.Z."/>
            <person name="Que T.C."/>
            <person name="Du C.H."/>
            <person name="Zhou Y.H."/>
            <person name="Cheng J.X."/>
            <person name="Dai P.F."/>
            <person name="Guo W.B."/>
            <person name="Han X.H."/>
            <person name="Huang E.J."/>
            <person name="Li L.F."/>
            <person name="Wei W."/>
            <person name="Gao Y.C."/>
            <person name="Liu J.Z."/>
            <person name="Shao H.Z."/>
            <person name="Wang X."/>
            <person name="Wang C.C."/>
            <person name="Yang T.C."/>
            <person name="Huo Q.B."/>
            <person name="Li W."/>
            <person name="Chen H.Y."/>
            <person name="Chen S.E."/>
            <person name="Zhou L.G."/>
            <person name="Ni X.B."/>
            <person name="Tian J.H."/>
            <person name="Sheng Y."/>
            <person name="Liu T."/>
            <person name="Pan Y.S."/>
            <person name="Xia L.Y."/>
            <person name="Li J."/>
            <person name="Zhao F."/>
            <person name="Cao W.C."/>
        </authorList>
    </citation>
    <scope>NUCLEOTIDE SEQUENCE</scope>
    <source>
        <strain evidence="1">Rmic-2018</strain>
    </source>
</reference>
<keyword evidence="2" id="KW-1185">Reference proteome</keyword>
<proteinExistence type="predicted"/>
<comment type="caution">
    <text evidence="1">The sequence shown here is derived from an EMBL/GenBank/DDBJ whole genome shotgun (WGS) entry which is preliminary data.</text>
</comment>
<accession>A0A9J6DZP7</accession>
<dbReference type="VEuPathDB" id="VectorBase:LOC119167603"/>
<organism evidence="1 2">
    <name type="scientific">Rhipicephalus microplus</name>
    <name type="common">Cattle tick</name>
    <name type="synonym">Boophilus microplus</name>
    <dbReference type="NCBI Taxonomy" id="6941"/>
    <lineage>
        <taxon>Eukaryota</taxon>
        <taxon>Metazoa</taxon>
        <taxon>Ecdysozoa</taxon>
        <taxon>Arthropoda</taxon>
        <taxon>Chelicerata</taxon>
        <taxon>Arachnida</taxon>
        <taxon>Acari</taxon>
        <taxon>Parasitiformes</taxon>
        <taxon>Ixodida</taxon>
        <taxon>Ixodoidea</taxon>
        <taxon>Ixodidae</taxon>
        <taxon>Rhipicephalinae</taxon>
        <taxon>Rhipicephalus</taxon>
        <taxon>Boophilus</taxon>
    </lineage>
</organism>
<dbReference type="Proteomes" id="UP000821866">
    <property type="component" value="Chromosome 4"/>
</dbReference>
<name>A0A9J6DZP7_RHIMP</name>
<gene>
    <name evidence="1" type="ORF">HPB51_007041</name>
</gene>
<protein>
    <submittedName>
        <fullName evidence="1">Uncharacterized protein</fullName>
    </submittedName>
</protein>
<dbReference type="EMBL" id="JABSTU010000006">
    <property type="protein sequence ID" value="KAH8027508.1"/>
    <property type="molecule type" value="Genomic_DNA"/>
</dbReference>
<reference evidence="1" key="2">
    <citation type="submission" date="2021-09" db="EMBL/GenBank/DDBJ databases">
        <authorList>
            <person name="Jia N."/>
            <person name="Wang J."/>
            <person name="Shi W."/>
            <person name="Du L."/>
            <person name="Sun Y."/>
            <person name="Zhan W."/>
            <person name="Jiang J."/>
            <person name="Wang Q."/>
            <person name="Zhang B."/>
            <person name="Ji P."/>
            <person name="Sakyi L.B."/>
            <person name="Cui X."/>
            <person name="Yuan T."/>
            <person name="Jiang B."/>
            <person name="Yang W."/>
            <person name="Lam T.T.-Y."/>
            <person name="Chang Q."/>
            <person name="Ding S."/>
            <person name="Wang X."/>
            <person name="Zhu J."/>
            <person name="Ruan X."/>
            <person name="Zhao L."/>
            <person name="Wei J."/>
            <person name="Que T."/>
            <person name="Du C."/>
            <person name="Cheng J."/>
            <person name="Dai P."/>
            <person name="Han X."/>
            <person name="Huang E."/>
            <person name="Gao Y."/>
            <person name="Liu J."/>
            <person name="Shao H."/>
            <person name="Ye R."/>
            <person name="Li L."/>
            <person name="Wei W."/>
            <person name="Wang X."/>
            <person name="Wang C."/>
            <person name="Huo Q."/>
            <person name="Li W."/>
            <person name="Guo W."/>
            <person name="Chen H."/>
            <person name="Chen S."/>
            <person name="Zhou L."/>
            <person name="Zhou L."/>
            <person name="Ni X."/>
            <person name="Tian J."/>
            <person name="Zhou Y."/>
            <person name="Sheng Y."/>
            <person name="Liu T."/>
            <person name="Pan Y."/>
            <person name="Xia L."/>
            <person name="Li J."/>
            <person name="Zhao F."/>
            <person name="Cao W."/>
        </authorList>
    </citation>
    <scope>NUCLEOTIDE SEQUENCE</scope>
    <source>
        <strain evidence="1">Rmic-2018</strain>
        <tissue evidence="1">Larvae</tissue>
    </source>
</reference>
<sequence length="75" mass="8245">MQGRSFLNNEVVQEISDSTRIFRVLGSDSAKYFGFTAADPTCEQAERIVVLESKATDTPTGPSNIYILAGHENSY</sequence>
<evidence type="ECO:0000313" key="1">
    <source>
        <dbReference type="EMBL" id="KAH8027508.1"/>
    </source>
</evidence>